<comment type="caution">
    <text evidence="3">The sequence shown here is derived from an EMBL/GenBank/DDBJ whole genome shotgun (WGS) entry which is preliminary data.</text>
</comment>
<accession>A0ABW5XNZ4</accession>
<protein>
    <submittedName>
        <fullName evidence="3">Gliding motility protein GldN</fullName>
    </submittedName>
</protein>
<dbReference type="Proteomes" id="UP001597601">
    <property type="component" value="Unassembled WGS sequence"/>
</dbReference>
<evidence type="ECO:0000313" key="4">
    <source>
        <dbReference type="Proteomes" id="UP001597601"/>
    </source>
</evidence>
<dbReference type="InterPro" id="IPR019847">
    <property type="entry name" value="Gliding_motility_assoc_GldN"/>
</dbReference>
<organism evidence="3 4">
    <name type="scientific">Mucilaginibacter antarcticus</name>
    <dbReference type="NCBI Taxonomy" id="1855725"/>
    <lineage>
        <taxon>Bacteria</taxon>
        <taxon>Pseudomonadati</taxon>
        <taxon>Bacteroidota</taxon>
        <taxon>Sphingobacteriia</taxon>
        <taxon>Sphingobacteriales</taxon>
        <taxon>Sphingobacteriaceae</taxon>
        <taxon>Mucilaginibacter</taxon>
    </lineage>
</organism>
<name>A0ABW5XNZ4_9SPHI</name>
<proteinExistence type="predicted"/>
<evidence type="ECO:0000256" key="2">
    <source>
        <dbReference type="SAM" id="SignalP"/>
    </source>
</evidence>
<evidence type="ECO:0000256" key="1">
    <source>
        <dbReference type="SAM" id="MobiDB-lite"/>
    </source>
</evidence>
<sequence length="328" mass="36941">MKKGFVIVALCLASLGTFAQAKRAATKKPVTKKRVAAPTQVGSAGAQQSTGTSLVPAVANTALKPDTIKPFEKLTDGYYVTTDIEKAVPTPYHQVRQADIIYKKRIWREIDLREKMNQFMASPKGRLIDALMDAISTGELTAFDPTPTKDDPNGDSGWSNRLTAEQAKLKLSDSSRVDIFNANGEKTGTRMAASDFQADSVIKFRIKEDWIFDKQRSVWEPRIIGIAPMVRPNAGDGVTLDYQPAFWIYFLDARKILATKTAFNHNNDATNLSLDDVFLKRLFASYIVKESNDKDERIRDYAEGIDRLYEAERIKKGLMDWELNLWQY</sequence>
<keyword evidence="4" id="KW-1185">Reference proteome</keyword>
<feature type="signal peptide" evidence="2">
    <location>
        <begin position="1"/>
        <end position="21"/>
    </location>
</feature>
<dbReference type="EMBL" id="JBHUON010000008">
    <property type="protein sequence ID" value="MFD2864754.1"/>
    <property type="molecule type" value="Genomic_DNA"/>
</dbReference>
<gene>
    <name evidence="3" type="primary">gldN</name>
    <name evidence="3" type="ORF">ACFSYC_08655</name>
</gene>
<keyword evidence="2" id="KW-0732">Signal</keyword>
<feature type="chain" id="PRO_5046676652" evidence="2">
    <location>
        <begin position="22"/>
        <end position="328"/>
    </location>
</feature>
<reference evidence="4" key="1">
    <citation type="journal article" date="2019" name="Int. J. Syst. Evol. Microbiol.">
        <title>The Global Catalogue of Microorganisms (GCM) 10K type strain sequencing project: providing services to taxonomists for standard genome sequencing and annotation.</title>
        <authorList>
            <consortium name="The Broad Institute Genomics Platform"/>
            <consortium name="The Broad Institute Genome Sequencing Center for Infectious Disease"/>
            <person name="Wu L."/>
            <person name="Ma J."/>
        </authorList>
    </citation>
    <scope>NUCLEOTIDE SEQUENCE [LARGE SCALE GENOMIC DNA]</scope>
    <source>
        <strain evidence="4">KCTC 52232</strain>
    </source>
</reference>
<dbReference type="NCBIfam" id="TIGR03523">
    <property type="entry name" value="GldN"/>
    <property type="match status" value="1"/>
</dbReference>
<evidence type="ECO:0000313" key="3">
    <source>
        <dbReference type="EMBL" id="MFD2864754.1"/>
    </source>
</evidence>
<dbReference type="RefSeq" id="WP_377125802.1">
    <property type="nucleotide sequence ID" value="NZ_JBHUHN010000001.1"/>
</dbReference>
<feature type="region of interest" description="Disordered" evidence="1">
    <location>
        <begin position="141"/>
        <end position="160"/>
    </location>
</feature>
<dbReference type="Pfam" id="PF19841">
    <property type="entry name" value="GldN"/>
    <property type="match status" value="1"/>
</dbReference>